<accession>A0A0K1H2T1</accession>
<evidence type="ECO:0000256" key="1">
    <source>
        <dbReference type="SAM" id="MobiDB-lite"/>
    </source>
</evidence>
<dbReference type="AlphaFoldDB" id="A0A0K1H2T1"/>
<organism evidence="2">
    <name type="scientific">Streptomyces microaureus</name>
    <dbReference type="NCBI Taxonomy" id="1689400"/>
    <lineage>
        <taxon>Bacteria</taxon>
        <taxon>Bacillati</taxon>
        <taxon>Actinomycetota</taxon>
        <taxon>Actinomycetes</taxon>
        <taxon>Kitasatosporales</taxon>
        <taxon>Streptomycetaceae</taxon>
        <taxon>Streptomyces</taxon>
    </lineage>
</organism>
<proteinExistence type="predicted"/>
<dbReference type="InterPro" id="IPR036514">
    <property type="entry name" value="SGNH_hydro_sf"/>
</dbReference>
<sequence>MALIGSFTAALLGRVLRVTLRRCGIDAVVDVHGIGRYGSRTADPGSDLYRSDPDTALATHLAGHARYGAHRGIEILRRRTFGRADGQLPAGGAYSLGNPVSAALGRDIRWRRDDHVRMAGWLRQRRSQRTARRRFRSPNRADRLANAA</sequence>
<reference evidence="2" key="1">
    <citation type="journal article" date="2016" name="Appl. Microbiol. Biotechnol.">
        <title>Identification and engineering of regulation-related genes toward improved kasugamycin production.</title>
        <authorList>
            <person name="Zhu C."/>
            <person name="Kang Q."/>
            <person name="Bai L."/>
            <person name="Cheng L."/>
            <person name="Deng Z."/>
        </authorList>
    </citation>
    <scope>NUCLEOTIDE SEQUENCE</scope>
    <source>
        <strain evidence="2">XM301</strain>
    </source>
</reference>
<dbReference type="Gene3D" id="3.40.50.1110">
    <property type="entry name" value="SGNH hydrolase"/>
    <property type="match status" value="1"/>
</dbReference>
<evidence type="ECO:0000313" key="2">
    <source>
        <dbReference type="EMBL" id="AKT74181.1"/>
    </source>
</evidence>
<dbReference type="EMBL" id="KT318878">
    <property type="protein sequence ID" value="AKT74181.1"/>
    <property type="molecule type" value="Genomic_DNA"/>
</dbReference>
<feature type="compositionally biased region" description="Basic and acidic residues" evidence="1">
    <location>
        <begin position="139"/>
        <end position="148"/>
    </location>
</feature>
<name>A0A0K1H2T1_9ACTN</name>
<protein>
    <submittedName>
        <fullName evidence="2">Uncharacterized protein</fullName>
    </submittedName>
</protein>
<feature type="region of interest" description="Disordered" evidence="1">
    <location>
        <begin position="129"/>
        <end position="148"/>
    </location>
</feature>
<gene>
    <name evidence="2" type="primary">kasG</name>
</gene>